<evidence type="ECO:0000313" key="2">
    <source>
        <dbReference type="Proteomes" id="UP000798808"/>
    </source>
</evidence>
<dbReference type="InterPro" id="IPR027417">
    <property type="entry name" value="P-loop_NTPase"/>
</dbReference>
<sequence length="167" mass="18928">MIILVAGLPGSGKSYFASQLALKIDASYINSDLVRKALGTLGKYTFKDKLEVYSKMVSLAESSLRKGRPAIVDATFYLQSTRNMFIELARKYASVIHMIVVYADEDLIKQRLSLPRKDSEADFSVYKQVKMEFEGLTFPHLELESTDDNIETMLNRAVNYLESKSHE</sequence>
<dbReference type="PANTHER" id="PTHR43883">
    <property type="entry name" value="SLR0207 PROTEIN"/>
    <property type="match status" value="1"/>
</dbReference>
<reference evidence="1 2" key="1">
    <citation type="submission" date="2019-02" db="EMBL/GenBank/DDBJ databases">
        <authorList>
            <person name="Goldberg S.R."/>
            <person name="Haltli B.A."/>
            <person name="Correa H."/>
            <person name="Russell K.G."/>
        </authorList>
    </citation>
    <scope>NUCLEOTIDE SEQUENCE [LARGE SCALE GENOMIC DNA]</scope>
    <source>
        <strain evidence="1 2">JCM 16186</strain>
    </source>
</reference>
<name>A0ABW9RUH0_9BACT</name>
<dbReference type="InterPro" id="IPR052732">
    <property type="entry name" value="Cell-binding_unc_protein"/>
</dbReference>
<dbReference type="GO" id="GO:0005524">
    <property type="term" value="F:ATP binding"/>
    <property type="evidence" value="ECO:0007669"/>
    <property type="project" value="UniProtKB-KW"/>
</dbReference>
<dbReference type="Proteomes" id="UP000798808">
    <property type="component" value="Unassembled WGS sequence"/>
</dbReference>
<keyword evidence="1" id="KW-0547">Nucleotide-binding</keyword>
<accession>A0ABW9RUH0</accession>
<dbReference type="PANTHER" id="PTHR43883:SF1">
    <property type="entry name" value="GLUCONOKINASE"/>
    <property type="match status" value="1"/>
</dbReference>
<dbReference type="EMBL" id="SMLW01000590">
    <property type="protein sequence ID" value="MTI26640.1"/>
    <property type="molecule type" value="Genomic_DNA"/>
</dbReference>
<dbReference type="Pfam" id="PF13671">
    <property type="entry name" value="AAA_33"/>
    <property type="match status" value="1"/>
</dbReference>
<dbReference type="Gene3D" id="3.40.50.300">
    <property type="entry name" value="P-loop containing nucleotide triphosphate hydrolases"/>
    <property type="match status" value="1"/>
</dbReference>
<protein>
    <submittedName>
        <fullName evidence="1">ATP-binding protein</fullName>
    </submittedName>
</protein>
<proteinExistence type="predicted"/>
<comment type="caution">
    <text evidence="1">The sequence shown here is derived from an EMBL/GenBank/DDBJ whole genome shotgun (WGS) entry which is preliminary data.</text>
</comment>
<keyword evidence="1" id="KW-0067">ATP-binding</keyword>
<keyword evidence="2" id="KW-1185">Reference proteome</keyword>
<dbReference type="RefSeq" id="WP_155173651.1">
    <property type="nucleotide sequence ID" value="NZ_BAAAFL010000053.1"/>
</dbReference>
<evidence type="ECO:0000313" key="1">
    <source>
        <dbReference type="EMBL" id="MTI26640.1"/>
    </source>
</evidence>
<dbReference type="SUPFAM" id="SSF52540">
    <property type="entry name" value="P-loop containing nucleoside triphosphate hydrolases"/>
    <property type="match status" value="1"/>
</dbReference>
<organism evidence="1 2">
    <name type="scientific">Fulvivirga kasyanovii</name>
    <dbReference type="NCBI Taxonomy" id="396812"/>
    <lineage>
        <taxon>Bacteria</taxon>
        <taxon>Pseudomonadati</taxon>
        <taxon>Bacteroidota</taxon>
        <taxon>Cytophagia</taxon>
        <taxon>Cytophagales</taxon>
        <taxon>Fulvivirgaceae</taxon>
        <taxon>Fulvivirga</taxon>
    </lineage>
</organism>
<gene>
    <name evidence="1" type="ORF">E1163_16910</name>
</gene>